<evidence type="ECO:0008006" key="9">
    <source>
        <dbReference type="Google" id="ProtNLM"/>
    </source>
</evidence>
<gene>
    <name evidence="7" type="ORF">CU669_09020</name>
</gene>
<feature type="transmembrane region" description="Helical" evidence="6">
    <location>
        <begin position="138"/>
        <end position="160"/>
    </location>
</feature>
<feature type="transmembrane region" description="Helical" evidence="6">
    <location>
        <begin position="172"/>
        <end position="192"/>
    </location>
</feature>
<evidence type="ECO:0000256" key="1">
    <source>
        <dbReference type="ARBA" id="ARBA00004651"/>
    </source>
</evidence>
<dbReference type="PANTHER" id="PTHR30086">
    <property type="entry name" value="ARGININE EXPORTER PROTEIN ARGO"/>
    <property type="match status" value="1"/>
</dbReference>
<comment type="subcellular location">
    <subcellularLocation>
        <location evidence="1">Cell membrane</location>
        <topology evidence="1">Multi-pass membrane protein</topology>
    </subcellularLocation>
</comment>
<evidence type="ECO:0000256" key="3">
    <source>
        <dbReference type="ARBA" id="ARBA00022692"/>
    </source>
</evidence>
<evidence type="ECO:0000313" key="7">
    <source>
        <dbReference type="EMBL" id="RAU22257.1"/>
    </source>
</evidence>
<dbReference type="Proteomes" id="UP000251075">
    <property type="component" value="Unassembled WGS sequence"/>
</dbReference>
<evidence type="ECO:0000256" key="4">
    <source>
        <dbReference type="ARBA" id="ARBA00022989"/>
    </source>
</evidence>
<keyword evidence="5 6" id="KW-0472">Membrane</keyword>
<reference evidence="7 8" key="1">
    <citation type="submission" date="2017-11" db="EMBL/GenBank/DDBJ databases">
        <title>Draft genome sequence of magnetotactic bacterium Magnetospirillum kuznetsovii LBB-42.</title>
        <authorList>
            <person name="Grouzdev D.S."/>
            <person name="Rysina M.S."/>
            <person name="Baslerov R.V."/>
            <person name="Koziaeva V."/>
        </authorList>
    </citation>
    <scope>NUCLEOTIDE SEQUENCE [LARGE SCALE GENOMIC DNA]</scope>
    <source>
        <strain evidence="7 8">LBB-42</strain>
    </source>
</reference>
<dbReference type="AlphaFoldDB" id="A0A364NZB4"/>
<dbReference type="GO" id="GO:0015171">
    <property type="term" value="F:amino acid transmembrane transporter activity"/>
    <property type="evidence" value="ECO:0007669"/>
    <property type="project" value="TreeGrafter"/>
</dbReference>
<feature type="transmembrane region" description="Helical" evidence="6">
    <location>
        <begin position="108"/>
        <end position="126"/>
    </location>
</feature>
<dbReference type="EMBL" id="PGTO01000005">
    <property type="protein sequence ID" value="RAU22257.1"/>
    <property type="molecule type" value="Genomic_DNA"/>
</dbReference>
<dbReference type="GO" id="GO:0033228">
    <property type="term" value="P:cysteine export across plasma membrane"/>
    <property type="evidence" value="ECO:0007669"/>
    <property type="project" value="TreeGrafter"/>
</dbReference>
<dbReference type="GO" id="GO:0005886">
    <property type="term" value="C:plasma membrane"/>
    <property type="evidence" value="ECO:0007669"/>
    <property type="project" value="UniProtKB-SubCell"/>
</dbReference>
<evidence type="ECO:0000256" key="2">
    <source>
        <dbReference type="ARBA" id="ARBA00022475"/>
    </source>
</evidence>
<evidence type="ECO:0000256" key="6">
    <source>
        <dbReference type="SAM" id="Phobius"/>
    </source>
</evidence>
<comment type="caution">
    <text evidence="7">The sequence shown here is derived from an EMBL/GenBank/DDBJ whole genome shotgun (WGS) entry which is preliminary data.</text>
</comment>
<protein>
    <recommendedName>
        <fullName evidence="9">Threonine transporter RhtB</fullName>
    </recommendedName>
</protein>
<dbReference type="InterPro" id="IPR001123">
    <property type="entry name" value="LeuE-type"/>
</dbReference>
<evidence type="ECO:0000313" key="8">
    <source>
        <dbReference type="Proteomes" id="UP000251075"/>
    </source>
</evidence>
<evidence type="ECO:0000256" key="5">
    <source>
        <dbReference type="ARBA" id="ARBA00023136"/>
    </source>
</evidence>
<feature type="transmembrane region" description="Helical" evidence="6">
    <location>
        <begin position="49"/>
        <end position="82"/>
    </location>
</feature>
<accession>A0A364NZB4</accession>
<dbReference type="RefSeq" id="WP_112143888.1">
    <property type="nucleotide sequence ID" value="NZ_PGTO01000005.1"/>
</dbReference>
<organism evidence="7 8">
    <name type="scientific">Paramagnetospirillum kuznetsovii</name>
    <dbReference type="NCBI Taxonomy" id="2053833"/>
    <lineage>
        <taxon>Bacteria</taxon>
        <taxon>Pseudomonadati</taxon>
        <taxon>Pseudomonadota</taxon>
        <taxon>Alphaproteobacteria</taxon>
        <taxon>Rhodospirillales</taxon>
        <taxon>Magnetospirillaceae</taxon>
        <taxon>Paramagnetospirillum</taxon>
    </lineage>
</organism>
<keyword evidence="4 6" id="KW-1133">Transmembrane helix</keyword>
<keyword evidence="2" id="KW-1003">Cell membrane</keyword>
<dbReference type="Pfam" id="PF01810">
    <property type="entry name" value="LysE"/>
    <property type="match status" value="1"/>
</dbReference>
<dbReference type="PANTHER" id="PTHR30086:SF20">
    <property type="entry name" value="ARGININE EXPORTER PROTEIN ARGO-RELATED"/>
    <property type="match status" value="1"/>
</dbReference>
<dbReference type="OrthoDB" id="6710777at2"/>
<name>A0A364NZB4_9PROT</name>
<proteinExistence type="predicted"/>
<keyword evidence="8" id="KW-1185">Reference proteome</keyword>
<sequence>MSDPIAFAVAVLTLLATPGPTNTLLAASGATHGLRPSLKLIPAEICGYLITICLLLGIAAPLIAAHAMIGVALKLAACLWLICCATRLWRAAALELEQTRTNLSARRVFVTTLINPKALIFALAIIPPGSPVEIAPWLAAFSGMVIMVATGWVAAGASLARSAGHLATPRRICRATALALVVFAMLVGGSAVTSVY</sequence>
<keyword evidence="3 6" id="KW-0812">Transmembrane</keyword>